<protein>
    <recommendedName>
        <fullName evidence="12">G-protein coupled receptors family 1 profile domain-containing protein</fullName>
    </recommendedName>
</protein>
<dbReference type="PANTHER" id="PTHR23112">
    <property type="entry name" value="G PROTEIN-COUPLED RECEPTOR 157-RELATED"/>
    <property type="match status" value="1"/>
</dbReference>
<sequence length="451" mass="51698">MKQRSFRHQLVMLLIMSDFFKASLEVIYPATTLAIAMPDSNALCTATGFFSNFFVDATDFAILIIAVHTALCIFFPPAGHVSTDKAGLYRWRFVAYGCWFAYSVLMSSLAFLNKSGAYTTSVSWCFLPIRPFYWRVALSWGPRYVILAFIFIVYLSIFVYVKRKFSSFRKMFESSAEEEMSQLGMSFSDGDLTETFSQSTKAGHLTLPQTSYRRSGEMPRHESIIAEIEKPVGATTEASRPVSSRLHSFVSAHSSHSARNDSVFTQVRPVPVARKEIDPLRVERNRIVQQLRHLFIFPLMYLLMWMIPFVYHMTQYHDRFVKAPVVVLAALSAFIVPLHGFIDTVVYAYNEKPWRTWKYRVPTARSRSNRPVNTNTRQSSGDSQSKAETALEIQVTDCITIRQQQEIDEAQEKRHSRRVRLSSSAGAGGSDWWDLEEHNWRAIDEEAESEE</sequence>
<feature type="signal peptide" evidence="7">
    <location>
        <begin position="1"/>
        <end position="22"/>
    </location>
</feature>
<keyword evidence="7" id="KW-0732">Signal</keyword>
<proteinExistence type="predicted"/>
<comment type="subcellular location">
    <subcellularLocation>
        <location evidence="1">Membrane</location>
        <topology evidence="1">Multi-pass membrane protein</topology>
    </subcellularLocation>
</comment>
<keyword evidence="4 6" id="KW-0472">Membrane</keyword>
<feature type="domain" description="Glucose receptor Git3-like N-terminal" evidence="8">
    <location>
        <begin position="2"/>
        <end position="167"/>
    </location>
</feature>
<evidence type="ECO:0000256" key="4">
    <source>
        <dbReference type="ARBA" id="ARBA00023136"/>
    </source>
</evidence>
<dbReference type="STRING" id="1097556.R4XA98"/>
<comment type="caution">
    <text evidence="10">The sequence shown here is derived from an EMBL/GenBank/DDBJ whole genome shotgun (WGS) entry which is preliminary data.</text>
</comment>
<dbReference type="Gene3D" id="1.20.1070.10">
    <property type="entry name" value="Rhodopsin 7-helix transmembrane proteins"/>
    <property type="match status" value="1"/>
</dbReference>
<dbReference type="VEuPathDB" id="FungiDB:TAPDE_002777"/>
<feature type="transmembrane region" description="Helical" evidence="6">
    <location>
        <begin position="325"/>
        <end position="349"/>
    </location>
</feature>
<feature type="compositionally biased region" description="Polar residues" evidence="5">
    <location>
        <begin position="365"/>
        <end position="387"/>
    </location>
</feature>
<feature type="region of interest" description="Disordered" evidence="5">
    <location>
        <begin position="407"/>
        <end position="432"/>
    </location>
</feature>
<gene>
    <name evidence="10" type="ORF">TAPDE_002777</name>
</gene>
<evidence type="ECO:0000256" key="5">
    <source>
        <dbReference type="SAM" id="MobiDB-lite"/>
    </source>
</evidence>
<reference evidence="10 11" key="1">
    <citation type="journal article" date="2013" name="MBio">
        <title>Genome sequencing of the plant pathogen Taphrina deformans, the causal agent of peach leaf curl.</title>
        <authorList>
            <person name="Cisse O.H."/>
            <person name="Almeida J.M.G.C.F."/>
            <person name="Fonseca A."/>
            <person name="Kumar A.A."/>
            <person name="Salojaervi J."/>
            <person name="Overmyer K."/>
            <person name="Hauser P.M."/>
            <person name="Pagni M."/>
        </authorList>
    </citation>
    <scope>NUCLEOTIDE SEQUENCE [LARGE SCALE GENOMIC DNA]</scope>
    <source>
        <strain evidence="11">PYCC 5710 / ATCC 11124 / CBS 356.35 / IMI 108563 / JCM 9778 / NBRC 8474</strain>
    </source>
</reference>
<dbReference type="InterPro" id="IPR022596">
    <property type="entry name" value="GPR1/2/3_C"/>
</dbReference>
<dbReference type="eggNOG" id="ENOG502QU8E">
    <property type="taxonomic scope" value="Eukaryota"/>
</dbReference>
<evidence type="ECO:0000256" key="6">
    <source>
        <dbReference type="SAM" id="Phobius"/>
    </source>
</evidence>
<feature type="transmembrane region" description="Helical" evidence="6">
    <location>
        <begin position="60"/>
        <end position="81"/>
    </location>
</feature>
<evidence type="ECO:0000256" key="7">
    <source>
        <dbReference type="SAM" id="SignalP"/>
    </source>
</evidence>
<dbReference type="GO" id="GO:0007189">
    <property type="term" value="P:adenylate cyclase-activating G protein-coupled receptor signaling pathway"/>
    <property type="evidence" value="ECO:0007669"/>
    <property type="project" value="TreeGrafter"/>
</dbReference>
<name>R4XA98_TAPDE</name>
<evidence type="ECO:0000259" key="8">
    <source>
        <dbReference type="Pfam" id="PF11710"/>
    </source>
</evidence>
<feature type="domain" description="G protein-coupled receptor GPR1/2/3 C-terminal" evidence="9">
    <location>
        <begin position="283"/>
        <end position="355"/>
    </location>
</feature>
<feature type="region of interest" description="Disordered" evidence="5">
    <location>
        <begin position="365"/>
        <end position="388"/>
    </location>
</feature>
<dbReference type="OrthoDB" id="5368598at2759"/>
<dbReference type="PANTHER" id="PTHR23112:SF37">
    <property type="entry name" value="G PROTEIN-COUPLED RECEPTOR GPR1"/>
    <property type="match status" value="1"/>
</dbReference>
<dbReference type="Pfam" id="PF11970">
    <property type="entry name" value="GPR_Gpa2_C"/>
    <property type="match status" value="1"/>
</dbReference>
<evidence type="ECO:0000256" key="2">
    <source>
        <dbReference type="ARBA" id="ARBA00022692"/>
    </source>
</evidence>
<feature type="chain" id="PRO_5004373189" description="G-protein coupled receptors family 1 profile domain-containing protein" evidence="7">
    <location>
        <begin position="23"/>
        <end position="451"/>
    </location>
</feature>
<dbReference type="SUPFAM" id="SSF81321">
    <property type="entry name" value="Family A G protein-coupled receptor-like"/>
    <property type="match status" value="1"/>
</dbReference>
<evidence type="ECO:0000313" key="11">
    <source>
        <dbReference type="Proteomes" id="UP000013776"/>
    </source>
</evidence>
<evidence type="ECO:0000256" key="1">
    <source>
        <dbReference type="ARBA" id="ARBA00004141"/>
    </source>
</evidence>
<evidence type="ECO:0008006" key="12">
    <source>
        <dbReference type="Google" id="ProtNLM"/>
    </source>
</evidence>
<dbReference type="GO" id="GO:0005886">
    <property type="term" value="C:plasma membrane"/>
    <property type="evidence" value="ECO:0007669"/>
    <property type="project" value="TreeGrafter"/>
</dbReference>
<dbReference type="GO" id="GO:0004930">
    <property type="term" value="F:G protein-coupled receptor activity"/>
    <property type="evidence" value="ECO:0007669"/>
    <property type="project" value="TreeGrafter"/>
</dbReference>
<evidence type="ECO:0000259" key="9">
    <source>
        <dbReference type="Pfam" id="PF11970"/>
    </source>
</evidence>
<evidence type="ECO:0000256" key="3">
    <source>
        <dbReference type="ARBA" id="ARBA00022989"/>
    </source>
</evidence>
<keyword evidence="3 6" id="KW-1133">Transmembrane helix</keyword>
<accession>R4XA98</accession>
<dbReference type="EMBL" id="CAHR02000095">
    <property type="protein sequence ID" value="CCG82677.1"/>
    <property type="molecule type" value="Genomic_DNA"/>
</dbReference>
<evidence type="ECO:0000313" key="10">
    <source>
        <dbReference type="EMBL" id="CCG82677.1"/>
    </source>
</evidence>
<dbReference type="Proteomes" id="UP000013776">
    <property type="component" value="Unassembled WGS sequence"/>
</dbReference>
<keyword evidence="2 6" id="KW-0812">Transmembrane</keyword>
<feature type="transmembrane region" description="Helical" evidence="6">
    <location>
        <begin position="144"/>
        <end position="161"/>
    </location>
</feature>
<feature type="transmembrane region" description="Helical" evidence="6">
    <location>
        <begin position="93"/>
        <end position="112"/>
    </location>
</feature>
<feature type="transmembrane region" description="Helical" evidence="6">
    <location>
        <begin position="294"/>
        <end position="313"/>
    </location>
</feature>
<dbReference type="Pfam" id="PF11710">
    <property type="entry name" value="Git3"/>
    <property type="match status" value="1"/>
</dbReference>
<feature type="transmembrane region" description="Helical" evidence="6">
    <location>
        <begin position="12"/>
        <end position="31"/>
    </location>
</feature>
<organism evidence="10 11">
    <name type="scientific">Taphrina deformans (strain PYCC 5710 / ATCC 11124 / CBS 356.35 / IMI 108563 / JCM 9778 / NBRC 8474)</name>
    <name type="common">Peach leaf curl fungus</name>
    <name type="synonym">Lalaria deformans</name>
    <dbReference type="NCBI Taxonomy" id="1097556"/>
    <lineage>
        <taxon>Eukaryota</taxon>
        <taxon>Fungi</taxon>
        <taxon>Dikarya</taxon>
        <taxon>Ascomycota</taxon>
        <taxon>Taphrinomycotina</taxon>
        <taxon>Taphrinomycetes</taxon>
        <taxon>Taphrinales</taxon>
        <taxon>Taphrinaceae</taxon>
        <taxon>Taphrina</taxon>
    </lineage>
</organism>
<keyword evidence="11" id="KW-1185">Reference proteome</keyword>
<dbReference type="AlphaFoldDB" id="R4XA98"/>
<dbReference type="InterPro" id="IPR023041">
    <property type="entry name" value="Glucose_rcpt_Git3-like_N"/>
</dbReference>